<dbReference type="Proteomes" id="UP001567350">
    <property type="component" value="Unassembled WGS sequence"/>
</dbReference>
<dbReference type="SMART" id="SM00283">
    <property type="entry name" value="MA"/>
    <property type="match status" value="1"/>
</dbReference>
<sequence>MHIGQRFWRRQGLGAKLAITNFVWVASILGVLVLAIAWGVSQSLQTKMHGEMQQGVQMLLRFIESSDKDLRQRTQFLADSLAHHLQGTFSLEQAGAEPLLSLDGEPLNRDATRLPAFTRSTGAVATIFAAQSNADFVRIATTLKNDKGEAAVGTVLERSHPAYAAVQAGQSYMGLAQLFGRQYMTHYRPLKDAAGKTVGIAFVGQDFSELLNHLKASVRALKVGDTGYYYVLRAEDGPQRGELVVHPAQEGSNISDSKDSNGTLFIRDMLERKQGAITYPWMNPGETKAREKLAVFGHYAPWNWVVSSSAYTDEFIAETRSLIIKFAVMGLMAVLVLAAVWFWLIRRMIVRPLNEASRMADAIAEGDLTVRVPSTRSDEIGHLLDAMNNTNTGLTRVVRAVNEQAHSVAMASAEIAQSNMDLATRTESEASALEETAAAMEELGSTVAHNAEHAQSADKLTREAQRVVTEGGEAVRKVVQTMQGIDTSSKKIADIIGVIDGIAFQTNILALNAAVEAARAGEHGRGFAVVAGEVRALAGRSADAAKEIKQLISTSVAEIHEGNIQAAHAGETMEQAIAEIRKVTQLISDISHASGEQSNGVAQVAEAVTHMDQTTQKNAALVEEMAGATEGLRKQADELVHAVSIFRLQGGSAQPLQSPALATQRPVIHGSPRPAVAAPAGTPAAARSPSPALAPSAAAAPAQAAARAASMPSKTKVAAATADDDWETF</sequence>
<evidence type="ECO:0000313" key="8">
    <source>
        <dbReference type="EMBL" id="MEZ2738656.1"/>
    </source>
</evidence>
<keyword evidence="5" id="KW-0812">Transmembrane</keyword>
<name>A0ABV4IBS3_9BURK</name>
<dbReference type="InterPro" id="IPR033462">
    <property type="entry name" value="Cache_3-Cache_2"/>
</dbReference>
<dbReference type="Pfam" id="PF00015">
    <property type="entry name" value="MCPsignal"/>
    <property type="match status" value="1"/>
</dbReference>
<dbReference type="InterPro" id="IPR004089">
    <property type="entry name" value="MCPsignal_dom"/>
</dbReference>
<accession>A0ABV4IBS3</accession>
<feature type="transmembrane region" description="Helical" evidence="5">
    <location>
        <begin position="21"/>
        <end position="40"/>
    </location>
</feature>
<dbReference type="Gene3D" id="3.30.450.20">
    <property type="entry name" value="PAS domain"/>
    <property type="match status" value="1"/>
</dbReference>
<dbReference type="InterPro" id="IPR051310">
    <property type="entry name" value="MCP_chemotaxis"/>
</dbReference>
<dbReference type="CDD" id="cd11386">
    <property type="entry name" value="MCP_signal"/>
    <property type="match status" value="1"/>
</dbReference>
<evidence type="ECO:0000256" key="4">
    <source>
        <dbReference type="SAM" id="MobiDB-lite"/>
    </source>
</evidence>
<gene>
    <name evidence="8" type="ORF">ACBP88_04135</name>
</gene>
<keyword evidence="3" id="KW-0807">Transducer</keyword>
<feature type="compositionally biased region" description="Low complexity" evidence="4">
    <location>
        <begin position="672"/>
        <end position="721"/>
    </location>
</feature>
<dbReference type="PRINTS" id="PR00260">
    <property type="entry name" value="CHEMTRNSDUCR"/>
</dbReference>
<feature type="transmembrane region" description="Helical" evidence="5">
    <location>
        <begin position="322"/>
        <end position="344"/>
    </location>
</feature>
<dbReference type="PANTHER" id="PTHR43531">
    <property type="entry name" value="PROTEIN ICFG"/>
    <property type="match status" value="1"/>
</dbReference>
<dbReference type="Gene3D" id="1.10.287.950">
    <property type="entry name" value="Methyl-accepting chemotaxis protein"/>
    <property type="match status" value="1"/>
</dbReference>
<organism evidence="8 9">
    <name type="scientific">Comamonas jiangduensis</name>
    <dbReference type="NCBI Taxonomy" id="1194168"/>
    <lineage>
        <taxon>Bacteria</taxon>
        <taxon>Pseudomonadati</taxon>
        <taxon>Pseudomonadota</taxon>
        <taxon>Betaproteobacteria</taxon>
        <taxon>Burkholderiales</taxon>
        <taxon>Comamonadaceae</taxon>
        <taxon>Comamonas</taxon>
    </lineage>
</organism>
<comment type="similarity">
    <text evidence="2">Belongs to the methyl-accepting chemotaxis (MCP) protein family.</text>
</comment>
<evidence type="ECO:0000313" key="9">
    <source>
        <dbReference type="Proteomes" id="UP001567350"/>
    </source>
</evidence>
<dbReference type="RefSeq" id="WP_370891015.1">
    <property type="nucleotide sequence ID" value="NZ_JBGJLR010000003.1"/>
</dbReference>
<dbReference type="Pfam" id="PF00672">
    <property type="entry name" value="HAMP"/>
    <property type="match status" value="1"/>
</dbReference>
<dbReference type="SMART" id="SM00304">
    <property type="entry name" value="HAMP"/>
    <property type="match status" value="1"/>
</dbReference>
<dbReference type="InterPro" id="IPR004090">
    <property type="entry name" value="Chemotax_Me-accpt_rcpt"/>
</dbReference>
<dbReference type="PROSITE" id="PS50111">
    <property type="entry name" value="CHEMOTAXIS_TRANSDUC_2"/>
    <property type="match status" value="1"/>
</dbReference>
<keyword evidence="9" id="KW-1185">Reference proteome</keyword>
<feature type="domain" description="HAMP" evidence="7">
    <location>
        <begin position="347"/>
        <end position="399"/>
    </location>
</feature>
<evidence type="ECO:0000259" key="6">
    <source>
        <dbReference type="PROSITE" id="PS50111"/>
    </source>
</evidence>
<evidence type="ECO:0000256" key="2">
    <source>
        <dbReference type="ARBA" id="ARBA00029447"/>
    </source>
</evidence>
<evidence type="ECO:0000259" key="7">
    <source>
        <dbReference type="PROSITE" id="PS50885"/>
    </source>
</evidence>
<protein>
    <submittedName>
        <fullName evidence="8">Cache 3/Cache 2 fusion domain-containing protein</fullName>
    </submittedName>
</protein>
<dbReference type="InterPro" id="IPR003660">
    <property type="entry name" value="HAMP_dom"/>
</dbReference>
<dbReference type="PROSITE" id="PS50885">
    <property type="entry name" value="HAMP"/>
    <property type="match status" value="1"/>
</dbReference>
<dbReference type="CDD" id="cd06225">
    <property type="entry name" value="HAMP"/>
    <property type="match status" value="1"/>
</dbReference>
<feature type="domain" description="Methyl-accepting transducer" evidence="6">
    <location>
        <begin position="404"/>
        <end position="633"/>
    </location>
</feature>
<evidence type="ECO:0000256" key="5">
    <source>
        <dbReference type="SAM" id="Phobius"/>
    </source>
</evidence>
<keyword evidence="5" id="KW-0472">Membrane</keyword>
<dbReference type="SUPFAM" id="SSF58104">
    <property type="entry name" value="Methyl-accepting chemotaxis protein (MCP) signaling domain"/>
    <property type="match status" value="1"/>
</dbReference>
<evidence type="ECO:0000256" key="1">
    <source>
        <dbReference type="ARBA" id="ARBA00022481"/>
    </source>
</evidence>
<dbReference type="PANTHER" id="PTHR43531:SF14">
    <property type="entry name" value="METHYL-ACCEPTING CHEMOTAXIS PROTEIN I-RELATED"/>
    <property type="match status" value="1"/>
</dbReference>
<keyword evidence="5" id="KW-1133">Transmembrane helix</keyword>
<dbReference type="CDD" id="cd12912">
    <property type="entry name" value="PDC2_MCP_like"/>
    <property type="match status" value="1"/>
</dbReference>
<dbReference type="SUPFAM" id="SSF103190">
    <property type="entry name" value="Sensory domain-like"/>
    <property type="match status" value="1"/>
</dbReference>
<dbReference type="InterPro" id="IPR029151">
    <property type="entry name" value="Sensor-like_sf"/>
</dbReference>
<evidence type="ECO:0000256" key="3">
    <source>
        <dbReference type="PROSITE-ProRule" id="PRU00284"/>
    </source>
</evidence>
<feature type="region of interest" description="Disordered" evidence="4">
    <location>
        <begin position="670"/>
        <end position="729"/>
    </location>
</feature>
<dbReference type="EMBL" id="JBGJLR010000003">
    <property type="protein sequence ID" value="MEZ2738656.1"/>
    <property type="molecule type" value="Genomic_DNA"/>
</dbReference>
<comment type="caution">
    <text evidence="8">The sequence shown here is derived from an EMBL/GenBank/DDBJ whole genome shotgun (WGS) entry which is preliminary data.</text>
</comment>
<keyword evidence="1" id="KW-0488">Methylation</keyword>
<reference evidence="8 9" key="1">
    <citation type="submission" date="2024-08" db="EMBL/GenBank/DDBJ databases">
        <authorList>
            <person name="Feng Z."/>
            <person name="Ronholm J."/>
        </authorList>
    </citation>
    <scope>NUCLEOTIDE SEQUENCE [LARGE SCALE GENOMIC DNA]</scope>
    <source>
        <strain evidence="8 9">4-AB0-8</strain>
    </source>
</reference>
<proteinExistence type="inferred from homology"/>
<dbReference type="Pfam" id="PF17201">
    <property type="entry name" value="Cache_3-Cache_2"/>
    <property type="match status" value="1"/>
</dbReference>